<evidence type="ECO:0000313" key="1">
    <source>
        <dbReference type="EMBL" id="BBJ52008.1"/>
    </source>
</evidence>
<name>A0A499VI43_STRAX</name>
<proteinExistence type="predicted"/>
<organism evidence="1">
    <name type="scientific">Streptomyces avermitilis</name>
    <dbReference type="NCBI Taxonomy" id="33903"/>
    <lineage>
        <taxon>Bacteria</taxon>
        <taxon>Bacillati</taxon>
        <taxon>Actinomycetota</taxon>
        <taxon>Actinomycetes</taxon>
        <taxon>Kitasatosporales</taxon>
        <taxon>Streptomycetaceae</taxon>
        <taxon>Streptomyces</taxon>
    </lineage>
</organism>
<gene>
    <name evidence="1" type="ORF">SAVMC3_46370</name>
</gene>
<accession>A0A499VI43</accession>
<dbReference type="AlphaFoldDB" id="A0A499VI43"/>
<dbReference type="EMBL" id="AP019621">
    <property type="protein sequence ID" value="BBJ52008.1"/>
    <property type="molecule type" value="Genomic_DNA"/>
</dbReference>
<reference evidence="1" key="1">
    <citation type="submission" date="2019-04" db="EMBL/GenBank/DDBJ databases">
        <title>Draft genome sequences of Streptomyces avermitilis MC3.</title>
        <authorList>
            <person name="Komaki H."/>
            <person name="Tamura T."/>
            <person name="Hosoyama A."/>
        </authorList>
    </citation>
    <scope>NUCLEOTIDE SEQUENCE</scope>
    <source>
        <strain evidence="1">MC3</strain>
    </source>
</reference>
<sequence>MSAGFVSGAGRWGLVAQFPAPLTGLGPGECCGAVGLVARFPAPRRGSAQVDTAGRWGLVAQFPAPLTGARGTGVF</sequence>
<protein>
    <submittedName>
        <fullName evidence="1">Uncharacterized protein</fullName>
    </submittedName>
</protein>